<feature type="region of interest" description="Disordered" evidence="1">
    <location>
        <begin position="135"/>
        <end position="229"/>
    </location>
</feature>
<sequence>MIRRFCIVFICLIFSACDDGDILNISLDFDDELERCDNFESVYLLYNTREDPSEALILTLPKPTYDYLFTEVTPEGEPHNVEIGPGTGIRFNYRTYSNVIGSNVLCNELSDPSLVVIEDYETDGGNVKVTVTIVDDDEDGIPTELEDRNGDGDPTNDDFDMDGIADYLDKDDDNDNVPTINEDIDNDGDPTNDDTDNDGSPNYLDVDDDGDGALTRLEDEGPTPNPLNDFVPNEEGINVLRYLYNHPSANTEFADFGFIGNSYKRTTTSNFVLEDIGLDIIDATVIQLGNYIIEDTIEND</sequence>
<name>A0ABS7XQH9_9FLAO</name>
<evidence type="ECO:0008006" key="4">
    <source>
        <dbReference type="Google" id="ProtNLM"/>
    </source>
</evidence>
<dbReference type="Proteomes" id="UP001198901">
    <property type="component" value="Unassembled WGS sequence"/>
</dbReference>
<evidence type="ECO:0000313" key="2">
    <source>
        <dbReference type="EMBL" id="MCA0131664.1"/>
    </source>
</evidence>
<protein>
    <recommendedName>
        <fullName evidence="4">Calcium-binding protein</fullName>
    </recommendedName>
</protein>
<evidence type="ECO:0000313" key="3">
    <source>
        <dbReference type="Proteomes" id="UP001198901"/>
    </source>
</evidence>
<dbReference type="RefSeq" id="WP_224526054.1">
    <property type="nucleotide sequence ID" value="NZ_JAIUJR010000002.1"/>
</dbReference>
<comment type="caution">
    <text evidence="2">The sequence shown here is derived from an EMBL/GenBank/DDBJ whole genome shotgun (WGS) entry which is preliminary data.</text>
</comment>
<feature type="compositionally biased region" description="Acidic residues" evidence="1">
    <location>
        <begin position="182"/>
        <end position="197"/>
    </location>
</feature>
<reference evidence="3" key="1">
    <citation type="submission" date="2023-07" db="EMBL/GenBank/DDBJ databases">
        <authorList>
            <person name="Yue Y."/>
        </authorList>
    </citation>
    <scope>NUCLEOTIDE SEQUENCE [LARGE SCALE GENOMIC DNA]</scope>
    <source>
        <strain evidence="3">D23</strain>
    </source>
</reference>
<gene>
    <name evidence="2" type="ORF">LBU54_03645</name>
</gene>
<organism evidence="2 3">
    <name type="scientific">Winogradskyella alexanderae</name>
    <dbReference type="NCBI Taxonomy" id="2877123"/>
    <lineage>
        <taxon>Bacteria</taxon>
        <taxon>Pseudomonadati</taxon>
        <taxon>Bacteroidota</taxon>
        <taxon>Flavobacteriia</taxon>
        <taxon>Flavobacteriales</taxon>
        <taxon>Flavobacteriaceae</taxon>
        <taxon>Winogradskyella</taxon>
    </lineage>
</organism>
<dbReference type="InterPro" id="IPR028974">
    <property type="entry name" value="TSP_type-3_rpt"/>
</dbReference>
<evidence type="ECO:0000256" key="1">
    <source>
        <dbReference type="SAM" id="MobiDB-lite"/>
    </source>
</evidence>
<proteinExistence type="predicted"/>
<dbReference type="PROSITE" id="PS51257">
    <property type="entry name" value="PROKAR_LIPOPROTEIN"/>
    <property type="match status" value="1"/>
</dbReference>
<keyword evidence="3" id="KW-1185">Reference proteome</keyword>
<dbReference type="Gene3D" id="4.10.1080.10">
    <property type="entry name" value="TSP type-3 repeat"/>
    <property type="match status" value="1"/>
</dbReference>
<dbReference type="EMBL" id="JAIUJR010000002">
    <property type="protein sequence ID" value="MCA0131664.1"/>
    <property type="molecule type" value="Genomic_DNA"/>
</dbReference>
<feature type="compositionally biased region" description="Acidic residues" evidence="1">
    <location>
        <begin position="154"/>
        <end position="175"/>
    </location>
</feature>
<accession>A0ABS7XQH9</accession>